<sequence>MERSVVCYVILLLLCQFLCSGSSYRTEKETPRHVNGLVHEVKQATLSTTQKDITTPITTIPNLVPTIITTTPPFLNPNSNPDTASPASTLPSTTPTTVNSPMSIGASYCIASPTASNTALQVALDYACGYGGADCSAIQSGGSCYNPNSIRDHASYAFNKYYQKNPVPNSCNFGGTAVNTNTNPSTGTCQYPSTSTSSSVLNTTNSSGANVFGSVPVPTSPFPSAATDISNSLVHICIILWALEILKNNNL</sequence>
<dbReference type="Proteomes" id="UP001497480">
    <property type="component" value="Unassembled WGS sequence"/>
</dbReference>
<keyword evidence="2" id="KW-0325">Glycoprotein</keyword>
<evidence type="ECO:0000256" key="3">
    <source>
        <dbReference type="ARBA" id="ARBA00022729"/>
    </source>
</evidence>
<keyword evidence="2" id="KW-0472">Membrane</keyword>
<accession>A0AAV1WDM1</accession>
<dbReference type="InterPro" id="IPR044788">
    <property type="entry name" value="X8_dom_prot"/>
</dbReference>
<proteinExistence type="predicted"/>
<keyword evidence="2" id="KW-0336">GPI-anchor</keyword>
<dbReference type="EMBL" id="CAXHTB010000006">
    <property type="protein sequence ID" value="CAL0307435.1"/>
    <property type="molecule type" value="Genomic_DNA"/>
</dbReference>
<evidence type="ECO:0000256" key="1">
    <source>
        <dbReference type="ARBA" id="ARBA00004609"/>
    </source>
</evidence>
<feature type="compositionally biased region" description="Low complexity" evidence="4">
    <location>
        <begin position="81"/>
        <end position="96"/>
    </location>
</feature>
<evidence type="ECO:0000256" key="2">
    <source>
        <dbReference type="ARBA" id="ARBA00022622"/>
    </source>
</evidence>
<dbReference type="SMART" id="SM00768">
    <property type="entry name" value="X8"/>
    <property type="match status" value="1"/>
</dbReference>
<comment type="subcellular location">
    <subcellularLocation>
        <location evidence="1">Cell membrane</location>
        <topology evidence="1">Lipid-anchor</topology>
        <topology evidence="1">GPI-anchor</topology>
    </subcellularLocation>
</comment>
<gene>
    <name evidence="7" type="ORF">LLUT_LOCUS8495</name>
</gene>
<dbReference type="PANTHER" id="PTHR31044">
    <property type="entry name" value="BETA-1,3 GLUCANASE"/>
    <property type="match status" value="1"/>
</dbReference>
<dbReference type="Pfam" id="PF07983">
    <property type="entry name" value="X8"/>
    <property type="match status" value="1"/>
</dbReference>
<keyword evidence="2" id="KW-0449">Lipoprotein</keyword>
<keyword evidence="3 5" id="KW-0732">Signal</keyword>
<dbReference type="GO" id="GO:0009506">
    <property type="term" value="C:plasmodesma"/>
    <property type="evidence" value="ECO:0007669"/>
    <property type="project" value="UniProtKB-ARBA"/>
</dbReference>
<dbReference type="AlphaFoldDB" id="A0AAV1WDM1"/>
<evidence type="ECO:0000313" key="7">
    <source>
        <dbReference type="EMBL" id="CAL0307435.1"/>
    </source>
</evidence>
<protein>
    <recommendedName>
        <fullName evidence="6">X8 domain-containing protein</fullName>
    </recommendedName>
</protein>
<evidence type="ECO:0000259" key="6">
    <source>
        <dbReference type="SMART" id="SM00768"/>
    </source>
</evidence>
<feature type="signal peptide" evidence="5">
    <location>
        <begin position="1"/>
        <end position="21"/>
    </location>
</feature>
<dbReference type="GO" id="GO:0005886">
    <property type="term" value="C:plasma membrane"/>
    <property type="evidence" value="ECO:0007669"/>
    <property type="project" value="UniProtKB-SubCell"/>
</dbReference>
<comment type="caution">
    <text evidence="7">The sequence shown here is derived from an EMBL/GenBank/DDBJ whole genome shotgun (WGS) entry which is preliminary data.</text>
</comment>
<evidence type="ECO:0000256" key="4">
    <source>
        <dbReference type="SAM" id="MobiDB-lite"/>
    </source>
</evidence>
<dbReference type="FunFam" id="1.20.58.1040:FF:000007">
    <property type="entry name" value="PLASMODESMATA CALLOSE-BINDING PROTEIN 2"/>
    <property type="match status" value="1"/>
</dbReference>
<evidence type="ECO:0000256" key="5">
    <source>
        <dbReference type="SAM" id="SignalP"/>
    </source>
</evidence>
<dbReference type="InterPro" id="IPR012946">
    <property type="entry name" value="X8"/>
</dbReference>
<feature type="domain" description="X8" evidence="6">
    <location>
        <begin position="107"/>
        <end position="191"/>
    </location>
</feature>
<feature type="chain" id="PRO_5043404734" description="X8 domain-containing protein" evidence="5">
    <location>
        <begin position="22"/>
        <end position="251"/>
    </location>
</feature>
<feature type="region of interest" description="Disordered" evidence="4">
    <location>
        <begin position="75"/>
        <end position="96"/>
    </location>
</feature>
<dbReference type="GO" id="GO:0098552">
    <property type="term" value="C:side of membrane"/>
    <property type="evidence" value="ECO:0007669"/>
    <property type="project" value="UniProtKB-KW"/>
</dbReference>
<reference evidence="7 8" key="1">
    <citation type="submission" date="2024-03" db="EMBL/GenBank/DDBJ databases">
        <authorList>
            <person name="Martinez-Hernandez J."/>
        </authorList>
    </citation>
    <scope>NUCLEOTIDE SEQUENCE [LARGE SCALE GENOMIC DNA]</scope>
</reference>
<dbReference type="PANTHER" id="PTHR31044:SF52">
    <property type="entry name" value="OS01G0631500 PROTEIN"/>
    <property type="match status" value="1"/>
</dbReference>
<name>A0AAV1WDM1_LUPLU</name>
<evidence type="ECO:0000313" key="8">
    <source>
        <dbReference type="Proteomes" id="UP001497480"/>
    </source>
</evidence>
<keyword evidence="8" id="KW-1185">Reference proteome</keyword>
<organism evidence="7 8">
    <name type="scientific">Lupinus luteus</name>
    <name type="common">European yellow lupine</name>
    <dbReference type="NCBI Taxonomy" id="3873"/>
    <lineage>
        <taxon>Eukaryota</taxon>
        <taxon>Viridiplantae</taxon>
        <taxon>Streptophyta</taxon>
        <taxon>Embryophyta</taxon>
        <taxon>Tracheophyta</taxon>
        <taxon>Spermatophyta</taxon>
        <taxon>Magnoliopsida</taxon>
        <taxon>eudicotyledons</taxon>
        <taxon>Gunneridae</taxon>
        <taxon>Pentapetalae</taxon>
        <taxon>rosids</taxon>
        <taxon>fabids</taxon>
        <taxon>Fabales</taxon>
        <taxon>Fabaceae</taxon>
        <taxon>Papilionoideae</taxon>
        <taxon>50 kb inversion clade</taxon>
        <taxon>genistoids sensu lato</taxon>
        <taxon>core genistoids</taxon>
        <taxon>Genisteae</taxon>
        <taxon>Lupinus</taxon>
    </lineage>
</organism>
<dbReference type="Gene3D" id="1.20.58.1040">
    <property type="match status" value="1"/>
</dbReference>